<evidence type="ECO:0000313" key="1">
    <source>
        <dbReference type="EMBL" id="KAJ2974773.1"/>
    </source>
</evidence>
<comment type="caution">
    <text evidence="1">The sequence shown here is derived from an EMBL/GenBank/DDBJ whole genome shotgun (WGS) entry which is preliminary data.</text>
</comment>
<protein>
    <submittedName>
        <fullName evidence="1">Uncharacterized protein</fullName>
    </submittedName>
</protein>
<reference evidence="1" key="1">
    <citation type="submission" date="2022-10" db="EMBL/GenBank/DDBJ databases">
        <title>Genome Sequence of Xylaria curta.</title>
        <authorList>
            <person name="Buettner E."/>
        </authorList>
    </citation>
    <scope>NUCLEOTIDE SEQUENCE</scope>
    <source>
        <strain evidence="1">Babe10</strain>
    </source>
</reference>
<sequence length="131" mass="13317">MYQASNIYLICGFAAIGGGLFGFDISSMSGVLGTEAYKNYFGHPVSYTQGGITASMPAGSLVGSLVSSFIADRFSRKVAIQVSCVLWVIGSIIQCAAVNVGMLCAGRVIAGLCVGIASSVVPVNGLSHGVS</sequence>
<dbReference type="Proteomes" id="UP001143856">
    <property type="component" value="Unassembled WGS sequence"/>
</dbReference>
<proteinExistence type="predicted"/>
<organism evidence="1 2">
    <name type="scientific">Xylaria curta</name>
    <dbReference type="NCBI Taxonomy" id="42375"/>
    <lineage>
        <taxon>Eukaryota</taxon>
        <taxon>Fungi</taxon>
        <taxon>Dikarya</taxon>
        <taxon>Ascomycota</taxon>
        <taxon>Pezizomycotina</taxon>
        <taxon>Sordariomycetes</taxon>
        <taxon>Xylariomycetidae</taxon>
        <taxon>Xylariales</taxon>
        <taxon>Xylariaceae</taxon>
        <taxon>Xylaria</taxon>
    </lineage>
</organism>
<dbReference type="EMBL" id="JAPDGR010002659">
    <property type="protein sequence ID" value="KAJ2974773.1"/>
    <property type="molecule type" value="Genomic_DNA"/>
</dbReference>
<name>A0ACC1N700_9PEZI</name>
<gene>
    <name evidence="1" type="ORF">NUW58_g8548</name>
</gene>
<accession>A0ACC1N700</accession>
<keyword evidence="2" id="KW-1185">Reference proteome</keyword>
<evidence type="ECO:0000313" key="2">
    <source>
        <dbReference type="Proteomes" id="UP001143856"/>
    </source>
</evidence>